<keyword evidence="6" id="KW-0378">Hydrolase</keyword>
<accession>A0A2S2RA54</accession>
<reference evidence="11 12" key="2">
    <citation type="submission" date="2025-04" db="UniProtKB">
        <authorList>
            <consortium name="RefSeq"/>
        </authorList>
    </citation>
    <scope>IDENTIFICATION</scope>
    <source>
        <tissue evidence="11 12">Whole body</tissue>
    </source>
</reference>
<dbReference type="AlphaFoldDB" id="A0A2S2RA54"/>
<evidence type="ECO:0000313" key="11">
    <source>
        <dbReference type="RefSeq" id="XP_025424464.1"/>
    </source>
</evidence>
<dbReference type="GeneID" id="112693560"/>
<dbReference type="GO" id="GO:0004518">
    <property type="term" value="F:nuclease activity"/>
    <property type="evidence" value="ECO:0007669"/>
    <property type="project" value="UniProtKB-KW"/>
</dbReference>
<proteinExistence type="inferred from homology"/>
<dbReference type="EMBL" id="GGMS01017029">
    <property type="protein sequence ID" value="MBY86232.1"/>
    <property type="molecule type" value="Transcribed_RNA"/>
</dbReference>
<organism evidence="9">
    <name type="scientific">Sipha flava</name>
    <name type="common">yellow sugarcane aphid</name>
    <dbReference type="NCBI Taxonomy" id="143950"/>
    <lineage>
        <taxon>Eukaryota</taxon>
        <taxon>Metazoa</taxon>
        <taxon>Ecdysozoa</taxon>
        <taxon>Arthropoda</taxon>
        <taxon>Hexapoda</taxon>
        <taxon>Insecta</taxon>
        <taxon>Pterygota</taxon>
        <taxon>Neoptera</taxon>
        <taxon>Paraneoptera</taxon>
        <taxon>Hemiptera</taxon>
        <taxon>Sternorrhyncha</taxon>
        <taxon>Aphidomorpha</taxon>
        <taxon>Aphidoidea</taxon>
        <taxon>Aphididae</taxon>
        <taxon>Sipha</taxon>
    </lineage>
</organism>
<keyword evidence="7" id="KW-0539">Nucleus</keyword>
<dbReference type="GO" id="GO:0046872">
    <property type="term" value="F:metal ion binding"/>
    <property type="evidence" value="ECO:0007669"/>
    <property type="project" value="UniProtKB-KW"/>
</dbReference>
<comment type="similarity">
    <text evidence="3">Belongs to the HARBI1 family.</text>
</comment>
<evidence type="ECO:0000313" key="9">
    <source>
        <dbReference type="EMBL" id="MBY86232.1"/>
    </source>
</evidence>
<evidence type="ECO:0000256" key="7">
    <source>
        <dbReference type="ARBA" id="ARBA00023242"/>
    </source>
</evidence>
<dbReference type="RefSeq" id="XP_025424465.1">
    <property type="nucleotide sequence ID" value="XM_025568680.1"/>
</dbReference>
<evidence type="ECO:0000259" key="8">
    <source>
        <dbReference type="Pfam" id="PF13359"/>
    </source>
</evidence>
<evidence type="ECO:0000313" key="10">
    <source>
        <dbReference type="Proteomes" id="UP000694846"/>
    </source>
</evidence>
<feature type="domain" description="DDE Tnp4" evidence="8">
    <location>
        <begin position="2"/>
        <end position="84"/>
    </location>
</feature>
<keyword evidence="10" id="KW-1185">Reference proteome</keyword>
<dbReference type="InterPro" id="IPR027806">
    <property type="entry name" value="HARBI1_dom"/>
</dbReference>
<dbReference type="GO" id="GO:0005634">
    <property type="term" value="C:nucleus"/>
    <property type="evidence" value="ECO:0007669"/>
    <property type="project" value="UniProtKB-SubCell"/>
</dbReference>
<keyword evidence="5" id="KW-0479">Metal-binding</keyword>
<dbReference type="OrthoDB" id="6589522at2759"/>
<dbReference type="PANTHER" id="PTHR22930:SF269">
    <property type="entry name" value="NUCLEASE HARBI1-LIKE PROTEIN"/>
    <property type="match status" value="1"/>
</dbReference>
<dbReference type="RefSeq" id="XP_025424464.1">
    <property type="nucleotide sequence ID" value="XM_025568679.1"/>
</dbReference>
<evidence type="ECO:0000256" key="3">
    <source>
        <dbReference type="ARBA" id="ARBA00006958"/>
    </source>
</evidence>
<sequence>MPPNTVFIADDAFPLKEYLLKPYSHHGPLTIKERVFNYRLSRARRIVENAFGILVSRFRIFEKPIALPPEKADSIVKTTCVLHNWLRMNSSSYLYRGCVDEEDHENGVIIKGTWRKEIRGLGLPDLTNASESNNYTKNASNIRNNLADWFMGDGAVPWQINMLNLKK</sequence>
<evidence type="ECO:0000256" key="2">
    <source>
        <dbReference type="ARBA" id="ARBA00004123"/>
    </source>
</evidence>
<dbReference type="PANTHER" id="PTHR22930">
    <property type="match status" value="1"/>
</dbReference>
<dbReference type="InterPro" id="IPR045249">
    <property type="entry name" value="HARBI1-like"/>
</dbReference>
<keyword evidence="4" id="KW-0540">Nuclease</keyword>
<evidence type="ECO:0000256" key="1">
    <source>
        <dbReference type="ARBA" id="ARBA00001968"/>
    </source>
</evidence>
<dbReference type="GO" id="GO:0016787">
    <property type="term" value="F:hydrolase activity"/>
    <property type="evidence" value="ECO:0007669"/>
    <property type="project" value="UniProtKB-KW"/>
</dbReference>
<comment type="cofactor">
    <cofactor evidence="1">
        <name>a divalent metal cation</name>
        <dbReference type="ChEBI" id="CHEBI:60240"/>
    </cofactor>
</comment>
<dbReference type="Proteomes" id="UP000694846">
    <property type="component" value="Unplaced"/>
</dbReference>
<gene>
    <name evidence="11 12" type="primary">LOC112693560</name>
    <name evidence="9" type="ORF">g.47344</name>
</gene>
<reference evidence="9" key="1">
    <citation type="submission" date="2018-04" db="EMBL/GenBank/DDBJ databases">
        <title>Transcriptome assembly of Sipha flava.</title>
        <authorList>
            <person name="Scully E.D."/>
            <person name="Geib S.M."/>
            <person name="Palmer N.A."/>
            <person name="Koch K."/>
            <person name="Bradshaw J."/>
            <person name="Heng-Moss T."/>
            <person name="Sarath G."/>
        </authorList>
    </citation>
    <scope>NUCLEOTIDE SEQUENCE</scope>
</reference>
<evidence type="ECO:0000256" key="6">
    <source>
        <dbReference type="ARBA" id="ARBA00022801"/>
    </source>
</evidence>
<name>A0A2S2RA54_9HEMI</name>
<protein>
    <submittedName>
        <fullName evidence="11 12">Uncharacterized protein LOC112693560</fullName>
    </submittedName>
</protein>
<evidence type="ECO:0000256" key="5">
    <source>
        <dbReference type="ARBA" id="ARBA00022723"/>
    </source>
</evidence>
<comment type="subcellular location">
    <subcellularLocation>
        <location evidence="2">Nucleus</location>
    </subcellularLocation>
</comment>
<evidence type="ECO:0000313" key="12">
    <source>
        <dbReference type="RefSeq" id="XP_025424465.1"/>
    </source>
</evidence>
<dbReference type="Pfam" id="PF13359">
    <property type="entry name" value="DDE_Tnp_4"/>
    <property type="match status" value="1"/>
</dbReference>
<evidence type="ECO:0000256" key="4">
    <source>
        <dbReference type="ARBA" id="ARBA00022722"/>
    </source>
</evidence>